<feature type="compositionally biased region" description="Polar residues" evidence="1">
    <location>
        <begin position="327"/>
        <end position="348"/>
    </location>
</feature>
<geneLocation type="plasmid" evidence="3 4">
    <name>unnamed4</name>
</geneLocation>
<feature type="transmembrane region" description="Helical" evidence="2">
    <location>
        <begin position="247"/>
        <end position="271"/>
    </location>
</feature>
<dbReference type="InterPro" id="IPR045782">
    <property type="entry name" value="TrbL_3"/>
</dbReference>
<proteinExistence type="predicted"/>
<dbReference type="GeneID" id="72188154"/>
<dbReference type="RefSeq" id="WP_248653160.1">
    <property type="nucleotide sequence ID" value="NZ_CP096663.1"/>
</dbReference>
<feature type="transmembrane region" description="Helical" evidence="2">
    <location>
        <begin position="151"/>
        <end position="177"/>
    </location>
</feature>
<dbReference type="Pfam" id="PF19590">
    <property type="entry name" value="TrbL_3"/>
    <property type="match status" value="1"/>
</dbReference>
<feature type="compositionally biased region" description="Basic residues" evidence="1">
    <location>
        <begin position="384"/>
        <end position="400"/>
    </location>
</feature>
<gene>
    <name evidence="3" type="ORF">M0R89_23105</name>
</gene>
<dbReference type="KEGG" id="halx:M0R89_23105"/>
<feature type="compositionally biased region" description="Low complexity" evidence="1">
    <location>
        <begin position="286"/>
        <end position="295"/>
    </location>
</feature>
<sequence>MGWLENEIENAITDVLTDVREGLLGLAEDLFQALLQPIIGVPAPESDSRYIVVNAPSNDPWNSIYQDFYLPYILPLAIMLLLVALAFIGLRAGSISEYRRKRLLRRIGIVFLGSFIWFPLVSIPLQFVNAVGMTLAPIEQMSSGFGQLTKAGLGGLIAVLVIAFVENILLLLAAFVYGLRWLGIIVLTPLMPLLGVLWAVDVWPLSSISNTARRTASIYPGLIIAGVPAAALFRLGWQTDPASGLSALFALILGLSLIPAACIASILTVYWSAPTLQRIAHSGTQTTARGAPKAKTAAKKGTSKSVRGARNVHRGYAQNAHGPVTKGGQTQLGSGDSNTYKLGSSAQSAKAHAGRYNDLRKSESGRMRDQAKADVTQATQTAKARSKQAFRKTKHKVSRW</sequence>
<feature type="transmembrane region" description="Helical" evidence="2">
    <location>
        <begin position="69"/>
        <end position="88"/>
    </location>
</feature>
<evidence type="ECO:0000256" key="2">
    <source>
        <dbReference type="SAM" id="Phobius"/>
    </source>
</evidence>
<organism evidence="3 4">
    <name type="scientific">Halorussus limi</name>
    <dbReference type="NCBI Taxonomy" id="2938695"/>
    <lineage>
        <taxon>Archaea</taxon>
        <taxon>Methanobacteriati</taxon>
        <taxon>Methanobacteriota</taxon>
        <taxon>Stenosarchaea group</taxon>
        <taxon>Halobacteria</taxon>
        <taxon>Halobacteriales</taxon>
        <taxon>Haladaptataceae</taxon>
        <taxon>Halorussus</taxon>
    </lineage>
</organism>
<dbReference type="Proteomes" id="UP000830729">
    <property type="component" value="Plasmid unnamed4"/>
</dbReference>
<keyword evidence="4" id="KW-1185">Reference proteome</keyword>
<dbReference type="EMBL" id="CP096663">
    <property type="protein sequence ID" value="UPV77135.1"/>
    <property type="molecule type" value="Genomic_DNA"/>
</dbReference>
<dbReference type="AlphaFoldDB" id="A0A8U0I197"/>
<reference evidence="3 4" key="1">
    <citation type="submission" date="2022-04" db="EMBL/GenBank/DDBJ databases">
        <title>Diverse halophilic archaea isolated from saline environments.</title>
        <authorList>
            <person name="Cui H.-L."/>
        </authorList>
    </citation>
    <scope>NUCLEOTIDE SEQUENCE [LARGE SCALE GENOMIC DNA]</scope>
    <source>
        <strain evidence="3 4">XZYJT49</strain>
        <plasmid evidence="3 4">unnamed4</plasmid>
    </source>
</reference>
<feature type="compositionally biased region" description="Basic and acidic residues" evidence="1">
    <location>
        <begin position="355"/>
        <end position="372"/>
    </location>
</feature>
<accession>A0A8U0I197</accession>
<keyword evidence="2" id="KW-0472">Membrane</keyword>
<feature type="transmembrane region" description="Helical" evidence="2">
    <location>
        <begin position="109"/>
        <end position="131"/>
    </location>
</feature>
<feature type="transmembrane region" description="Helical" evidence="2">
    <location>
        <begin position="184"/>
        <end position="205"/>
    </location>
</feature>
<feature type="transmembrane region" description="Helical" evidence="2">
    <location>
        <begin position="217"/>
        <end position="235"/>
    </location>
</feature>
<keyword evidence="2" id="KW-1133">Transmembrane helix</keyword>
<keyword evidence="3" id="KW-0614">Plasmid</keyword>
<keyword evidence="2" id="KW-0812">Transmembrane</keyword>
<evidence type="ECO:0000313" key="4">
    <source>
        <dbReference type="Proteomes" id="UP000830729"/>
    </source>
</evidence>
<name>A0A8U0I197_9EURY</name>
<feature type="region of interest" description="Disordered" evidence="1">
    <location>
        <begin position="282"/>
        <end position="400"/>
    </location>
</feature>
<evidence type="ECO:0000256" key="1">
    <source>
        <dbReference type="SAM" id="MobiDB-lite"/>
    </source>
</evidence>
<evidence type="ECO:0000313" key="3">
    <source>
        <dbReference type="EMBL" id="UPV77135.1"/>
    </source>
</evidence>
<protein>
    <submittedName>
        <fullName evidence="3">Uncharacterized protein</fullName>
    </submittedName>
</protein>